<dbReference type="GO" id="GO:0022857">
    <property type="term" value="F:transmembrane transporter activity"/>
    <property type="evidence" value="ECO:0007669"/>
    <property type="project" value="InterPro"/>
</dbReference>
<accession>A0A7H0FU79</accession>
<name>A0A7H0FU79_9GAMM</name>
<evidence type="ECO:0000256" key="6">
    <source>
        <dbReference type="ARBA" id="ARBA00023136"/>
    </source>
</evidence>
<dbReference type="InterPro" id="IPR003400">
    <property type="entry name" value="ExbD"/>
</dbReference>
<evidence type="ECO:0000256" key="5">
    <source>
        <dbReference type="ARBA" id="ARBA00022989"/>
    </source>
</evidence>
<comment type="similarity">
    <text evidence="2 7">Belongs to the ExbD/TolR family.</text>
</comment>
<keyword evidence="7" id="KW-0653">Protein transport</keyword>
<protein>
    <submittedName>
        <fullName evidence="9">Biopolymer transporter ExbD</fullName>
    </submittedName>
</protein>
<evidence type="ECO:0000256" key="1">
    <source>
        <dbReference type="ARBA" id="ARBA00004162"/>
    </source>
</evidence>
<dbReference type="EMBL" id="CP060820">
    <property type="protein sequence ID" value="QNP39595.1"/>
    <property type="molecule type" value="Genomic_DNA"/>
</dbReference>
<sequence length="168" mass="18278">MRMSLNPFRAMRKRREDPELNLIPMIDIMSVMVAFLLIYSTEVEVVPNAKDVQIPLSTAETKPAETVVVTITKDMLLVQGDVIATMEQIRDPNAALIEPLREYLSRPLAAKGGAAQQAALAHREITVLADRGLPYEVIRKVMTTCTAAAYDKLSLAVLETGGTAPSGG</sequence>
<dbReference type="AlphaFoldDB" id="A0A7H0FU79"/>
<keyword evidence="5 8" id="KW-1133">Transmembrane helix</keyword>
<dbReference type="PANTHER" id="PTHR30558">
    <property type="entry name" value="EXBD MEMBRANE COMPONENT OF PMF-DRIVEN MACROMOLECULE IMPORT SYSTEM"/>
    <property type="match status" value="1"/>
</dbReference>
<dbReference type="RefSeq" id="WP_187711041.1">
    <property type="nucleotide sequence ID" value="NZ_CP060820.1"/>
</dbReference>
<keyword evidence="4 7" id="KW-0812">Transmembrane</keyword>
<evidence type="ECO:0000256" key="8">
    <source>
        <dbReference type="SAM" id="Phobius"/>
    </source>
</evidence>
<reference evidence="9 10" key="1">
    <citation type="submission" date="2020-08" db="EMBL/GenBank/DDBJ databases">
        <title>Lysobacter sp. II4 sp. nov., isolated from soil.</title>
        <authorList>
            <person name="Woo C.Y."/>
            <person name="Kim J."/>
        </authorList>
    </citation>
    <scope>NUCLEOTIDE SEQUENCE [LARGE SCALE GENOMIC DNA]</scope>
    <source>
        <strain evidence="9 10">II4</strain>
    </source>
</reference>
<dbReference type="Pfam" id="PF02472">
    <property type="entry name" value="ExbD"/>
    <property type="match status" value="1"/>
</dbReference>
<evidence type="ECO:0000256" key="2">
    <source>
        <dbReference type="ARBA" id="ARBA00005811"/>
    </source>
</evidence>
<proteinExistence type="inferred from homology"/>
<dbReference type="Proteomes" id="UP000516018">
    <property type="component" value="Chromosome"/>
</dbReference>
<evidence type="ECO:0000256" key="3">
    <source>
        <dbReference type="ARBA" id="ARBA00022475"/>
    </source>
</evidence>
<dbReference type="GO" id="GO:0015031">
    <property type="term" value="P:protein transport"/>
    <property type="evidence" value="ECO:0007669"/>
    <property type="project" value="UniProtKB-KW"/>
</dbReference>
<evidence type="ECO:0000256" key="7">
    <source>
        <dbReference type="RuleBase" id="RU003879"/>
    </source>
</evidence>
<organism evidence="9 10">
    <name type="scientific">Agrilutibacter terrestris</name>
    <dbReference type="NCBI Taxonomy" id="2865112"/>
    <lineage>
        <taxon>Bacteria</taxon>
        <taxon>Pseudomonadati</taxon>
        <taxon>Pseudomonadota</taxon>
        <taxon>Gammaproteobacteria</taxon>
        <taxon>Lysobacterales</taxon>
        <taxon>Lysobacteraceae</taxon>
        <taxon>Agrilutibacter</taxon>
    </lineage>
</organism>
<evidence type="ECO:0000313" key="9">
    <source>
        <dbReference type="EMBL" id="QNP39595.1"/>
    </source>
</evidence>
<comment type="subcellular location">
    <subcellularLocation>
        <location evidence="1">Cell membrane</location>
        <topology evidence="1">Single-pass membrane protein</topology>
    </subcellularLocation>
    <subcellularLocation>
        <location evidence="7">Cell membrane</location>
        <topology evidence="7">Single-pass type II membrane protein</topology>
    </subcellularLocation>
</comment>
<dbReference type="KEGG" id="lsx:H8B22_08630"/>
<keyword evidence="10" id="KW-1185">Reference proteome</keyword>
<evidence type="ECO:0000313" key="10">
    <source>
        <dbReference type="Proteomes" id="UP000516018"/>
    </source>
</evidence>
<feature type="transmembrane region" description="Helical" evidence="8">
    <location>
        <begin position="20"/>
        <end position="39"/>
    </location>
</feature>
<keyword evidence="3" id="KW-1003">Cell membrane</keyword>
<keyword evidence="7" id="KW-0813">Transport</keyword>
<gene>
    <name evidence="9" type="ORF">H8B22_08630</name>
</gene>
<dbReference type="GO" id="GO:0005886">
    <property type="term" value="C:plasma membrane"/>
    <property type="evidence" value="ECO:0007669"/>
    <property type="project" value="UniProtKB-SubCell"/>
</dbReference>
<keyword evidence="6 8" id="KW-0472">Membrane</keyword>
<evidence type="ECO:0000256" key="4">
    <source>
        <dbReference type="ARBA" id="ARBA00022692"/>
    </source>
</evidence>